<dbReference type="AlphaFoldDB" id="A0A4V5TLZ6"/>
<accession>A0A4V5TLZ6</accession>
<reference evidence="1 2" key="1">
    <citation type="submission" date="2019-04" db="EMBL/GenBank/DDBJ databases">
        <title>Sulfurimonas crateris sp. nov. a facultative anaerobic sulfur-oxidizing chemolithautotrophic bacterium isolated from a terrestrial mud vulcano.</title>
        <authorList>
            <person name="Ratnikova N.M."/>
            <person name="Slobodkin A.I."/>
            <person name="Merkel A.Y."/>
            <person name="Novikov A."/>
            <person name="Bonch-Osmolovskaya E.A."/>
            <person name="Slobodkina G.B."/>
        </authorList>
    </citation>
    <scope>NUCLEOTIDE SEQUENCE [LARGE SCALE GENOMIC DNA]</scope>
    <source>
        <strain evidence="1 2">SN118</strain>
    </source>
</reference>
<proteinExistence type="predicted"/>
<name>A0A4V5TLZ6_9BACT</name>
<keyword evidence="2" id="KW-1185">Reference proteome</keyword>
<gene>
    <name evidence="1" type="ORF">FCU45_04040</name>
</gene>
<sequence>MKLETLRVGIMPLEQYKKRTIAIAKGEYIPKKDEPKVWFESLKSMAQILSSENQELLRIILLNNPQSLRELEELSGRAKSNLSRTLKTLQRYGIVDLNKVKNNIVPEVKATDFKVEFGLQSVA</sequence>
<organism evidence="1 2">
    <name type="scientific">Sulfurimonas crateris</name>
    <dbReference type="NCBI Taxonomy" id="2574727"/>
    <lineage>
        <taxon>Bacteria</taxon>
        <taxon>Pseudomonadati</taxon>
        <taxon>Campylobacterota</taxon>
        <taxon>Epsilonproteobacteria</taxon>
        <taxon>Campylobacterales</taxon>
        <taxon>Sulfurimonadaceae</taxon>
        <taxon>Sulfurimonas</taxon>
    </lineage>
</organism>
<dbReference type="EMBL" id="SZPX01000003">
    <property type="protein sequence ID" value="TKI69793.1"/>
    <property type="molecule type" value="Genomic_DNA"/>
</dbReference>
<comment type="caution">
    <text evidence="1">The sequence shown here is derived from an EMBL/GenBank/DDBJ whole genome shotgun (WGS) entry which is preliminary data.</text>
</comment>
<dbReference type="SUPFAM" id="SSF46785">
    <property type="entry name" value="Winged helix' DNA-binding domain"/>
    <property type="match status" value="1"/>
</dbReference>
<dbReference type="InterPro" id="IPR036390">
    <property type="entry name" value="WH_DNA-bd_sf"/>
</dbReference>
<dbReference type="OrthoDB" id="8449527at2"/>
<evidence type="ECO:0000313" key="2">
    <source>
        <dbReference type="Proteomes" id="UP000309561"/>
    </source>
</evidence>
<dbReference type="RefSeq" id="WP_137012553.1">
    <property type="nucleotide sequence ID" value="NZ_SZPX01000003.1"/>
</dbReference>
<dbReference type="InterPro" id="IPR036388">
    <property type="entry name" value="WH-like_DNA-bd_sf"/>
</dbReference>
<dbReference type="Gene3D" id="1.10.10.10">
    <property type="entry name" value="Winged helix-like DNA-binding domain superfamily/Winged helix DNA-binding domain"/>
    <property type="match status" value="1"/>
</dbReference>
<dbReference type="Pfam" id="PF25212">
    <property type="entry name" value="HVO_A0114"/>
    <property type="match status" value="1"/>
</dbReference>
<dbReference type="Proteomes" id="UP000309561">
    <property type="component" value="Unassembled WGS sequence"/>
</dbReference>
<protein>
    <submittedName>
        <fullName evidence="1">Transcriptional regulator</fullName>
    </submittedName>
</protein>
<evidence type="ECO:0000313" key="1">
    <source>
        <dbReference type="EMBL" id="TKI69793.1"/>
    </source>
</evidence>